<dbReference type="AlphaFoldDB" id="A0A164QET4"/>
<sequence length="162" mass="17656">MVKRWRSSKELEAHFNSADIGVPTSTLQDLSPHQRVPYATETLADPSQGPFEGGIVEQLGRVMSNNVDVDAAMTRELVDIVSSYTGVAFDVGLNGTESGGDHTTAKFSGNHEDFWIVLHANDALDPECLWFSPSTSSASRHCIMGLPDLEPDNAAPRYCIYV</sequence>
<proteinExistence type="predicted"/>
<reference evidence="1 2" key="1">
    <citation type="journal article" date="2016" name="Mol. Biol. Evol.">
        <title>Comparative Genomics of Early-Diverging Mushroom-Forming Fungi Provides Insights into the Origins of Lignocellulose Decay Capabilities.</title>
        <authorList>
            <person name="Nagy L.G."/>
            <person name="Riley R."/>
            <person name="Tritt A."/>
            <person name="Adam C."/>
            <person name="Daum C."/>
            <person name="Floudas D."/>
            <person name="Sun H."/>
            <person name="Yadav J.S."/>
            <person name="Pangilinan J."/>
            <person name="Larsson K.H."/>
            <person name="Matsuura K."/>
            <person name="Barry K."/>
            <person name="Labutti K."/>
            <person name="Kuo R."/>
            <person name="Ohm R.A."/>
            <person name="Bhattacharya S.S."/>
            <person name="Shirouzu T."/>
            <person name="Yoshinaga Y."/>
            <person name="Martin F.M."/>
            <person name="Grigoriev I.V."/>
            <person name="Hibbett D.S."/>
        </authorList>
    </citation>
    <scope>NUCLEOTIDE SEQUENCE [LARGE SCALE GENOMIC DNA]</scope>
    <source>
        <strain evidence="1 2">HHB9708</strain>
    </source>
</reference>
<evidence type="ECO:0000313" key="2">
    <source>
        <dbReference type="Proteomes" id="UP000076722"/>
    </source>
</evidence>
<dbReference type="EMBL" id="KV419426">
    <property type="protein sequence ID" value="KZS89592.1"/>
    <property type="molecule type" value="Genomic_DNA"/>
</dbReference>
<evidence type="ECO:0000313" key="1">
    <source>
        <dbReference type="EMBL" id="KZS89592.1"/>
    </source>
</evidence>
<keyword evidence="2" id="KW-1185">Reference proteome</keyword>
<name>A0A164QET4_9AGAM</name>
<gene>
    <name evidence="1" type="ORF">SISNIDRAFT_469114</name>
</gene>
<protein>
    <submittedName>
        <fullName evidence="1">Uncharacterized protein</fullName>
    </submittedName>
</protein>
<dbReference type="Proteomes" id="UP000076722">
    <property type="component" value="Unassembled WGS sequence"/>
</dbReference>
<accession>A0A164QET4</accession>
<organism evidence="1 2">
    <name type="scientific">Sistotremastrum niveocremeum HHB9708</name>
    <dbReference type="NCBI Taxonomy" id="1314777"/>
    <lineage>
        <taxon>Eukaryota</taxon>
        <taxon>Fungi</taxon>
        <taxon>Dikarya</taxon>
        <taxon>Basidiomycota</taxon>
        <taxon>Agaricomycotina</taxon>
        <taxon>Agaricomycetes</taxon>
        <taxon>Sistotremastrales</taxon>
        <taxon>Sistotremastraceae</taxon>
        <taxon>Sertulicium</taxon>
        <taxon>Sertulicium niveocremeum</taxon>
    </lineage>
</organism>